<dbReference type="STRING" id="1385515.GCA_000423325_01332"/>
<feature type="compositionally biased region" description="Basic and acidic residues" evidence="1">
    <location>
        <begin position="48"/>
        <end position="58"/>
    </location>
</feature>
<evidence type="ECO:0008006" key="4">
    <source>
        <dbReference type="Google" id="ProtNLM"/>
    </source>
</evidence>
<feature type="region of interest" description="Disordered" evidence="1">
    <location>
        <begin position="1"/>
        <end position="58"/>
    </location>
</feature>
<gene>
    <name evidence="2" type="ORF">N791_13095</name>
</gene>
<dbReference type="EMBL" id="AVBH01000042">
    <property type="protein sequence ID" value="KGO98892.1"/>
    <property type="molecule type" value="Genomic_DNA"/>
</dbReference>
<evidence type="ECO:0000313" key="2">
    <source>
        <dbReference type="EMBL" id="KGO98892.1"/>
    </source>
</evidence>
<reference evidence="2 3" key="1">
    <citation type="submission" date="2013-08" db="EMBL/GenBank/DDBJ databases">
        <title>Genomic analysis of Lysobacter defluvii.</title>
        <authorList>
            <person name="Wang Q."/>
            <person name="Wang G."/>
        </authorList>
    </citation>
    <scope>NUCLEOTIDE SEQUENCE [LARGE SCALE GENOMIC DNA]</scope>
    <source>
        <strain evidence="2 3">IMMIB APB-9</strain>
    </source>
</reference>
<sequence length="109" mass="12127">MVLIAGTAGDAWAQRTRDKARESNRELIRRAPVGASDHGPRRATGSRNQRELSEAVRRVERRTGGQVLSAELVPFDGRTISRIKVVDSAGRVRVYLDDGTSRRLRSDDN</sequence>
<proteinExistence type="predicted"/>
<dbReference type="Proteomes" id="UP000030003">
    <property type="component" value="Unassembled WGS sequence"/>
</dbReference>
<name>A0A0A0MA59_9GAMM</name>
<evidence type="ECO:0000313" key="3">
    <source>
        <dbReference type="Proteomes" id="UP000030003"/>
    </source>
</evidence>
<protein>
    <recommendedName>
        <fullName evidence="4">PepSY domain-containing protein</fullName>
    </recommendedName>
</protein>
<keyword evidence="3" id="KW-1185">Reference proteome</keyword>
<dbReference type="AlphaFoldDB" id="A0A0A0MA59"/>
<feature type="compositionally biased region" description="Basic and acidic residues" evidence="1">
    <location>
        <begin position="15"/>
        <end position="29"/>
    </location>
</feature>
<comment type="caution">
    <text evidence="2">The sequence shown here is derived from an EMBL/GenBank/DDBJ whole genome shotgun (WGS) entry which is preliminary data.</text>
</comment>
<organism evidence="2 3">
    <name type="scientific">Lysobacter defluvii IMMIB APB-9 = DSM 18482</name>
    <dbReference type="NCBI Taxonomy" id="1385515"/>
    <lineage>
        <taxon>Bacteria</taxon>
        <taxon>Pseudomonadati</taxon>
        <taxon>Pseudomonadota</taxon>
        <taxon>Gammaproteobacteria</taxon>
        <taxon>Lysobacterales</taxon>
        <taxon>Lysobacteraceae</taxon>
        <taxon>Novilysobacter</taxon>
    </lineage>
</organism>
<accession>A0A0A0MA59</accession>
<evidence type="ECO:0000256" key="1">
    <source>
        <dbReference type="SAM" id="MobiDB-lite"/>
    </source>
</evidence>